<proteinExistence type="predicted"/>
<protein>
    <submittedName>
        <fullName evidence="1">Uncharacterized protein</fullName>
    </submittedName>
</protein>
<dbReference type="Proteomes" id="UP000306319">
    <property type="component" value="Unassembled WGS sequence"/>
</dbReference>
<dbReference type="EMBL" id="SRYB01000003">
    <property type="protein sequence ID" value="TGY80183.1"/>
    <property type="molecule type" value="Genomic_DNA"/>
</dbReference>
<evidence type="ECO:0000313" key="1">
    <source>
        <dbReference type="EMBL" id="TGY80183.1"/>
    </source>
</evidence>
<comment type="caution">
    <text evidence="1">The sequence shown here is derived from an EMBL/GenBank/DDBJ whole genome shotgun (WGS) entry which is preliminary data.</text>
</comment>
<name>A0AC61RLK7_9BACT</name>
<reference evidence="1" key="1">
    <citation type="submission" date="2019-04" db="EMBL/GenBank/DDBJ databases">
        <title>Microbes associate with the intestines of laboratory mice.</title>
        <authorList>
            <person name="Navarre W."/>
            <person name="Wong E."/>
            <person name="Huang K."/>
            <person name="Tropini C."/>
            <person name="Ng K."/>
            <person name="Yu B."/>
        </authorList>
    </citation>
    <scope>NUCLEOTIDE SEQUENCE</scope>
    <source>
        <strain evidence="1">NM04_E33</strain>
    </source>
</reference>
<gene>
    <name evidence="1" type="ORF">E5331_02785</name>
</gene>
<keyword evidence="2" id="KW-1185">Reference proteome</keyword>
<sequence length="464" mass="53555">MKSNERIAYCRVFSDLIMADSVIDAGEMDYFTGFRADFRLSRQEEIEAKGMTLAEAIGILRESDKETREELVSRCRALSVSDGFCARLEALLIMGVARALDDLYGEVSHIYSFPKNIFDIPTSCLIYIEGEPAECVDNLVERNYRGLFSEFRLGGFEFIYIPEIIRHYREAEPGLMERIAGFIAPQLSEERRREGVEKLLRMTTYEFTKDILCNKLGMDSLRNTTPAFFLKIGTSFVGDTIYSNYLKMDIEGDLMRDVHEFLDEFTSMLSSDVVIVSNNREQHNQFLYAGFYKLLLDMHLMRRNVRSRIFINPYKEEISFPDIDTVLHGLHRREKALYLTMLVMSSRGGVNFASPATSRQREAYDRRMNKLQEMYRHFYGIFGGDKDKAPDLRQSDIRRPMLSLIKRQLGKLSGQLLNIGDYVVSKDKDNTLFIHLDSSLVEVKDGMTGDMVPLTEWIKTSSQF</sequence>
<organism evidence="1 2">
    <name type="scientific">Lepagella muris</name>
    <dbReference type="NCBI Taxonomy" id="3032870"/>
    <lineage>
        <taxon>Bacteria</taxon>
        <taxon>Pseudomonadati</taxon>
        <taxon>Bacteroidota</taxon>
        <taxon>Bacteroidia</taxon>
        <taxon>Bacteroidales</taxon>
        <taxon>Muribaculaceae</taxon>
        <taxon>Lepagella</taxon>
    </lineage>
</organism>
<evidence type="ECO:0000313" key="2">
    <source>
        <dbReference type="Proteomes" id="UP000306319"/>
    </source>
</evidence>
<accession>A0AC61RLK7</accession>